<name>A0A1W2THW8_ROSNE</name>
<dbReference type="Pfam" id="PF09729">
    <property type="entry name" value="Gti1_Pac2"/>
    <property type="match status" value="1"/>
</dbReference>
<organism evidence="3">
    <name type="scientific">Rosellinia necatrix</name>
    <name type="common">White root-rot fungus</name>
    <dbReference type="NCBI Taxonomy" id="77044"/>
    <lineage>
        <taxon>Eukaryota</taxon>
        <taxon>Fungi</taxon>
        <taxon>Dikarya</taxon>
        <taxon>Ascomycota</taxon>
        <taxon>Pezizomycotina</taxon>
        <taxon>Sordariomycetes</taxon>
        <taxon>Xylariomycetidae</taxon>
        <taxon>Xylariales</taxon>
        <taxon>Xylariaceae</taxon>
        <taxon>Rosellinia</taxon>
    </lineage>
</organism>
<comment type="similarity">
    <text evidence="1">Belongs to the MIT1/WOR1 family.</text>
</comment>
<gene>
    <name evidence="3" type="ORF">SAMD00023353_2800780</name>
</gene>
<feature type="region of interest" description="Disordered" evidence="2">
    <location>
        <begin position="397"/>
        <end position="489"/>
    </location>
</feature>
<dbReference type="PANTHER" id="PTHR28027">
    <property type="entry name" value="TRANSCRIPTIONAL REGULATOR MIT1"/>
    <property type="match status" value="1"/>
</dbReference>
<evidence type="ECO:0000313" key="4">
    <source>
        <dbReference type="Proteomes" id="UP000054516"/>
    </source>
</evidence>
<evidence type="ECO:0000256" key="1">
    <source>
        <dbReference type="ARBA" id="ARBA00008359"/>
    </source>
</evidence>
<dbReference type="AlphaFoldDB" id="A0A1W2THW8"/>
<feature type="compositionally biased region" description="Polar residues" evidence="2">
    <location>
        <begin position="446"/>
        <end position="461"/>
    </location>
</feature>
<dbReference type="GO" id="GO:0003677">
    <property type="term" value="F:DNA binding"/>
    <property type="evidence" value="ECO:0007669"/>
    <property type="project" value="TreeGrafter"/>
</dbReference>
<keyword evidence="4" id="KW-1185">Reference proteome</keyword>
<dbReference type="Proteomes" id="UP000054516">
    <property type="component" value="Unassembled WGS sequence"/>
</dbReference>
<evidence type="ECO:0000313" key="3">
    <source>
        <dbReference type="EMBL" id="GAP87741.1"/>
    </source>
</evidence>
<dbReference type="PANTHER" id="PTHR28027:SF2">
    <property type="entry name" value="TRANSCRIPTIONAL REGULATOR MIT1"/>
    <property type="match status" value="1"/>
</dbReference>
<dbReference type="InterPro" id="IPR018608">
    <property type="entry name" value="Gti1/Pac2"/>
</dbReference>
<evidence type="ECO:0000256" key="2">
    <source>
        <dbReference type="SAM" id="MobiDB-lite"/>
    </source>
</evidence>
<proteinExistence type="inferred from homology"/>
<accession>A0A1W2THW8</accession>
<feature type="compositionally biased region" description="Polar residues" evidence="2">
    <location>
        <begin position="397"/>
        <end position="409"/>
    </location>
</feature>
<protein>
    <submittedName>
        <fullName evidence="3">Putative Gti1 Pac2 family protein</fullName>
    </submittedName>
</protein>
<dbReference type="EMBL" id="DF977473">
    <property type="protein sequence ID" value="GAP87741.1"/>
    <property type="molecule type" value="Genomic_DNA"/>
</dbReference>
<feature type="compositionally biased region" description="Basic and acidic residues" evidence="2">
    <location>
        <begin position="99"/>
        <end position="111"/>
    </location>
</feature>
<reference evidence="3" key="1">
    <citation type="submission" date="2016-03" db="EMBL/GenBank/DDBJ databases">
        <title>Draft genome sequence of Rosellinia necatrix.</title>
        <authorList>
            <person name="Kanematsu S."/>
        </authorList>
    </citation>
    <scope>NUCLEOTIDE SEQUENCE [LARGE SCALE GENOMIC DNA]</scope>
    <source>
        <strain evidence="3">W97</strain>
    </source>
</reference>
<dbReference type="OrthoDB" id="5319641at2759"/>
<feature type="region of interest" description="Disordered" evidence="2">
    <location>
        <begin position="99"/>
        <end position="118"/>
    </location>
</feature>
<sequence length="489" mass="52941">MANQAAAQPLTATFYGFIATTMDALVLFEACLSGILYHAARRPHDRERGDLIRSGNIFIYEEHSSGIKRWTDGVAWSPSRILGNFLIYRELDKPFQPGEKKRAMKRGKGDGVTKPANNHRVPHAITSIAGSSSSAANLENSMNGGDSERALIGSLVDSYQFKADGLVKKTISVQYHGVHHHLVSYYNIEDIKTHFLKSVVEAPSLRAIVPRSELLSASNFRSPIDDGELSIDPSRASIYVPTGMDYAQMHGMPARSISIPPQQGYAHSQQWAAQHYGHSQPYGAQQTLQAPTPNYGQPLMSPYSYDAAYATPSRLTTYSPVMLPVRRHSVVANTNDTSPLGYQTSVSGLPVNESEFAAHGLSSDSYLNGEMFSSSAANAVAQSASMGSMAGYDPTNSIQQGNGAHSMVNSAPHHPAGFDGQLPDDFEESTNQLSINDFGGPIPEPTGSNFGLTNAGTTPTNLGLAMDNPESSVDNEWDRTNKKRRSSGW</sequence>